<dbReference type="STRING" id="1105110.MC5_00560"/>
<dbReference type="OrthoDB" id="7340239at2"/>
<dbReference type="Gene3D" id="1.20.1270.180">
    <property type="match status" value="1"/>
</dbReference>
<dbReference type="Pfam" id="PF07007">
    <property type="entry name" value="LprI"/>
    <property type="match status" value="1"/>
</dbReference>
<sequence>MHYCAGEEYKKVDKKLNQIYQEILKHLADEQEKVNLLRKAQNLWIKYRDADCEFWSSGVYGGSVYPMILGYVSYTEERIKEFEAMLKCEERCLSCPFIIKTQNLGSVKELK</sequence>
<feature type="domain" description="Lysozyme inhibitor LprI-like N-terminal" evidence="1">
    <location>
        <begin position="1"/>
        <end position="81"/>
    </location>
</feature>
<gene>
    <name evidence="2" type="ordered locus">MC5_00560</name>
</gene>
<dbReference type="AlphaFoldDB" id="H8K909"/>
<dbReference type="PANTHER" id="PTHR39176">
    <property type="entry name" value="PERIPLASMIC PROTEIN-RELATED"/>
    <property type="match status" value="1"/>
</dbReference>
<dbReference type="EMBL" id="CP003338">
    <property type="protein sequence ID" value="AFC70529.1"/>
    <property type="molecule type" value="Genomic_DNA"/>
</dbReference>
<dbReference type="HOGENOM" id="CLU_128596_4_2_5"/>
<dbReference type="KEGG" id="rau:MC5_00560"/>
<protein>
    <recommendedName>
        <fullName evidence="1">Lysozyme inhibitor LprI-like N-terminal domain-containing protein</fullName>
    </recommendedName>
</protein>
<name>H8K909_RICAC</name>
<evidence type="ECO:0000259" key="1">
    <source>
        <dbReference type="Pfam" id="PF07007"/>
    </source>
</evidence>
<dbReference type="RefSeq" id="WP_014412071.1">
    <property type="nucleotide sequence ID" value="NC_017058.1"/>
</dbReference>
<keyword evidence="3" id="KW-1185">Reference proteome</keyword>
<evidence type="ECO:0000313" key="2">
    <source>
        <dbReference type="EMBL" id="AFC70529.1"/>
    </source>
</evidence>
<dbReference type="InterPro" id="IPR009739">
    <property type="entry name" value="LprI-like_N"/>
</dbReference>
<organism evidence="2 3">
    <name type="scientific">Rickettsia australis (strain Cutlack)</name>
    <dbReference type="NCBI Taxonomy" id="1105110"/>
    <lineage>
        <taxon>Bacteria</taxon>
        <taxon>Pseudomonadati</taxon>
        <taxon>Pseudomonadota</taxon>
        <taxon>Alphaproteobacteria</taxon>
        <taxon>Rickettsiales</taxon>
        <taxon>Rickettsiaceae</taxon>
        <taxon>Rickettsieae</taxon>
        <taxon>Rickettsia</taxon>
        <taxon>spotted fever group</taxon>
    </lineage>
</organism>
<proteinExistence type="predicted"/>
<evidence type="ECO:0000313" key="3">
    <source>
        <dbReference type="Proteomes" id="UP000007589"/>
    </source>
</evidence>
<dbReference type="Proteomes" id="UP000007589">
    <property type="component" value="Chromosome"/>
</dbReference>
<accession>H8K909</accession>
<reference evidence="3" key="1">
    <citation type="submission" date="2012-02" db="EMBL/GenBank/DDBJ databases">
        <title>Complete genome sequence of Rickettsia australis strain Cutlack.</title>
        <authorList>
            <person name="Johnson S.L."/>
            <person name="Munk A.C."/>
            <person name="Han S."/>
            <person name="Bruce D.C."/>
            <person name="Dasch G.A."/>
        </authorList>
    </citation>
    <scope>NUCLEOTIDE SEQUENCE [LARGE SCALE GENOMIC DNA]</scope>
    <source>
        <strain evidence="3">Cutlack</strain>
    </source>
</reference>
<dbReference type="PANTHER" id="PTHR39176:SF1">
    <property type="entry name" value="PERIPLASMIC PROTEIN"/>
    <property type="match status" value="1"/>
</dbReference>
<dbReference type="eggNOG" id="COG3755">
    <property type="taxonomic scope" value="Bacteria"/>
</dbReference>